<evidence type="ECO:0000259" key="5">
    <source>
        <dbReference type="PROSITE" id="PS50109"/>
    </source>
</evidence>
<sequence length="856" mass="95274">MKFNKERFRSLKAIVRPSYFLIILVLSSFMFSELCAMIKQSKNRVMSESEGVRNKSFSEIQMTAGLLHRLNSSASNLARALSSYLNGTQLSFVAIQDKVAPTLFLALSTIPELSQVSYIGLDGLLFSFYNDEDQTFSVYSNTSFSSQWFTQPVNRDNGMLYGDAVVSDPKVTVNSSWFQQALNSTSGHSSMETRWNRAQDSLFLNTAAVDGRGVVSLGYPIQVIINHFAAVDFHGGFFHLGTADGQVVVQTKLPNSQIEIHNDTVMVQTMKRNGGPLGHYNISCDSEDGRLRTLHKKIVGIKYLFYCSTLDIAGLRSVYVLAYPRNGLVHLVHRKQHAVTPASSPGTEATQQAERKSMNKTKAFAGANHDVRNSLAAVRASIHFCQEEANPDSKLAAQLVLLENHTKDLLGILNSILDMSKIEAGKTSLEIEDFNLAELLEEVVDMFYPLGMNKGIDIVLDPCDGSILKSSDVRGDRLKLKQILCNLVNNAIKFTAEGHVSIRAVVKKKNFRKEIIASNRTTFMKFLSRFCYNNKDCFNDLDALNTVEENPNEMEFEFEVKETDTGQEGSGLGLGIVQSLVRVMKGELRIVEKELGERGTCFKFNVFLSSAEPKSAEPEEDRRSSAFHQHFPFMSPKPEGSHVIIFIPGEERRKVLKKYLERLNIKVTIIKQVMNLQLELEKVKRKLDLSFLISGKPEHSLDEYLSKSTSTNSDGGSLDGSLNIKDGGDHIVPHYKKTNSKSSSSVIVLVIDINEATSYSNFENILANFRNDIEKSLCKVVWLDDPVTGHSSDGVKDRAAAEGDYVLYKPLHGSCLTQVLSLLPGTQGNISLQLLKAHIEDSSSRSTAFCRFQPSE</sequence>
<dbReference type="SMART" id="SM00387">
    <property type="entry name" value="HATPase_c"/>
    <property type="match status" value="1"/>
</dbReference>
<evidence type="ECO:0000256" key="1">
    <source>
        <dbReference type="ARBA" id="ARBA00000085"/>
    </source>
</evidence>
<keyword evidence="4" id="KW-0675">Receptor</keyword>
<dbReference type="PANTHER" id="PTHR43719:SF50">
    <property type="entry name" value="HISTIDINE KINASE CKI1-LIKE ISOFORM X1"/>
    <property type="match status" value="1"/>
</dbReference>
<dbReference type="SUPFAM" id="SSF55874">
    <property type="entry name" value="ATPase domain of HSP90 chaperone/DNA topoisomerase II/histidine kinase"/>
    <property type="match status" value="1"/>
</dbReference>
<keyword evidence="7" id="KW-1185">Reference proteome</keyword>
<dbReference type="Pfam" id="PF02518">
    <property type="entry name" value="HATPase_c"/>
    <property type="match status" value="1"/>
</dbReference>
<feature type="domain" description="Histidine kinase" evidence="5">
    <location>
        <begin position="366"/>
        <end position="610"/>
    </location>
</feature>
<organism evidence="6 7">
    <name type="scientific">Salix udensis</name>
    <dbReference type="NCBI Taxonomy" id="889485"/>
    <lineage>
        <taxon>Eukaryota</taxon>
        <taxon>Viridiplantae</taxon>
        <taxon>Streptophyta</taxon>
        <taxon>Embryophyta</taxon>
        <taxon>Tracheophyta</taxon>
        <taxon>Spermatophyta</taxon>
        <taxon>Magnoliopsida</taxon>
        <taxon>eudicotyledons</taxon>
        <taxon>Gunneridae</taxon>
        <taxon>Pentapetalae</taxon>
        <taxon>rosids</taxon>
        <taxon>fabids</taxon>
        <taxon>Malpighiales</taxon>
        <taxon>Salicaceae</taxon>
        <taxon>Saliceae</taxon>
        <taxon>Salix</taxon>
    </lineage>
</organism>
<dbReference type="InterPro" id="IPR036890">
    <property type="entry name" value="HATPase_C_sf"/>
</dbReference>
<dbReference type="InterPro" id="IPR003594">
    <property type="entry name" value="HATPase_dom"/>
</dbReference>
<comment type="caution">
    <text evidence="6">The sequence shown here is derived from an EMBL/GenBank/DDBJ whole genome shotgun (WGS) entry which is preliminary data.</text>
</comment>
<gene>
    <name evidence="6" type="ORF">OIU84_018137</name>
</gene>
<dbReference type="Gene3D" id="1.10.287.130">
    <property type="match status" value="1"/>
</dbReference>
<evidence type="ECO:0000313" key="6">
    <source>
        <dbReference type="EMBL" id="KAJ6434564.1"/>
    </source>
</evidence>
<evidence type="ECO:0000313" key="7">
    <source>
        <dbReference type="Proteomes" id="UP001162972"/>
    </source>
</evidence>
<keyword evidence="3" id="KW-0597">Phosphoprotein</keyword>
<comment type="catalytic activity">
    <reaction evidence="1">
        <text>ATP + protein L-histidine = ADP + protein N-phospho-L-histidine.</text>
        <dbReference type="EC" id="2.7.13.3"/>
    </reaction>
</comment>
<evidence type="ECO:0000256" key="3">
    <source>
        <dbReference type="ARBA" id="ARBA00022553"/>
    </source>
</evidence>
<dbReference type="GO" id="GO:0000155">
    <property type="term" value="F:phosphorelay sensor kinase activity"/>
    <property type="evidence" value="ECO:0007669"/>
    <property type="project" value="InterPro"/>
</dbReference>
<dbReference type="InterPro" id="IPR050956">
    <property type="entry name" value="2C_system_His_kinase"/>
</dbReference>
<evidence type="ECO:0000256" key="2">
    <source>
        <dbReference type="ARBA" id="ARBA00012438"/>
    </source>
</evidence>
<dbReference type="EMBL" id="JAPFFJ010000002">
    <property type="protein sequence ID" value="KAJ6434564.1"/>
    <property type="molecule type" value="Genomic_DNA"/>
</dbReference>
<dbReference type="SUPFAM" id="SSF47384">
    <property type="entry name" value="Homodimeric domain of signal transducing histidine kinase"/>
    <property type="match status" value="1"/>
</dbReference>
<dbReference type="CDD" id="cd00082">
    <property type="entry name" value="HisKA"/>
    <property type="match status" value="1"/>
</dbReference>
<dbReference type="AlphaFoldDB" id="A0AAD6PLQ1"/>
<dbReference type="Proteomes" id="UP001162972">
    <property type="component" value="Chromosome 13"/>
</dbReference>
<dbReference type="PANTHER" id="PTHR43719">
    <property type="entry name" value="TWO-COMPONENT HISTIDINE KINASE"/>
    <property type="match status" value="1"/>
</dbReference>
<dbReference type="EC" id="2.7.13.3" evidence="2"/>
<dbReference type="Pfam" id="PF00512">
    <property type="entry name" value="HisKA"/>
    <property type="match status" value="1"/>
</dbReference>
<dbReference type="InterPro" id="IPR005467">
    <property type="entry name" value="His_kinase_dom"/>
</dbReference>
<dbReference type="SMART" id="SM00388">
    <property type="entry name" value="HisKA"/>
    <property type="match status" value="1"/>
</dbReference>
<proteinExistence type="predicted"/>
<protein>
    <recommendedName>
        <fullName evidence="2">histidine kinase</fullName>
        <ecNumber evidence="2">2.7.13.3</ecNumber>
    </recommendedName>
</protein>
<name>A0AAD6PLQ1_9ROSI</name>
<dbReference type="InterPro" id="IPR036097">
    <property type="entry name" value="HisK_dim/P_sf"/>
</dbReference>
<dbReference type="PROSITE" id="PS50109">
    <property type="entry name" value="HIS_KIN"/>
    <property type="match status" value="1"/>
</dbReference>
<reference evidence="6 7" key="1">
    <citation type="journal article" date="2023" name="Int. J. Mol. Sci.">
        <title>De Novo Assembly and Annotation of 11 Diverse Shrub Willow (Salix) Genomes Reveals Novel Gene Organization in Sex-Linked Regions.</title>
        <authorList>
            <person name="Hyden B."/>
            <person name="Feng K."/>
            <person name="Yates T.B."/>
            <person name="Jawdy S."/>
            <person name="Cereghino C."/>
            <person name="Smart L.B."/>
            <person name="Muchero W."/>
        </authorList>
    </citation>
    <scope>NUCLEOTIDE SEQUENCE [LARGE SCALE GENOMIC DNA]</scope>
    <source>
        <tissue evidence="6">Shoot tip</tissue>
    </source>
</reference>
<dbReference type="Gene3D" id="3.30.565.10">
    <property type="entry name" value="Histidine kinase-like ATPase, C-terminal domain"/>
    <property type="match status" value="1"/>
</dbReference>
<accession>A0AAD6PLQ1</accession>
<dbReference type="InterPro" id="IPR003661">
    <property type="entry name" value="HisK_dim/P_dom"/>
</dbReference>
<evidence type="ECO:0000256" key="4">
    <source>
        <dbReference type="ARBA" id="ARBA00023170"/>
    </source>
</evidence>